<protein>
    <recommendedName>
        <fullName evidence="2">DUF2061 domain-containing protein</fullName>
    </recommendedName>
</protein>
<dbReference type="InterPro" id="IPR018638">
    <property type="entry name" value="DUF2061_membrane"/>
</dbReference>
<dbReference type="AlphaFoldDB" id="A0A1F5VJ03"/>
<organism evidence="3 4">
    <name type="scientific">Candidatus Fischerbacteria bacterium RBG_13_37_8</name>
    <dbReference type="NCBI Taxonomy" id="1817863"/>
    <lineage>
        <taxon>Bacteria</taxon>
        <taxon>Candidatus Fischeribacteriota</taxon>
    </lineage>
</organism>
<accession>A0A1F5VJ03</accession>
<comment type="caution">
    <text evidence="3">The sequence shown here is derived from an EMBL/GenBank/DDBJ whole genome shotgun (WGS) entry which is preliminary data.</text>
</comment>
<feature type="domain" description="DUF2061" evidence="2">
    <location>
        <begin position="9"/>
        <end position="60"/>
    </location>
</feature>
<evidence type="ECO:0000259" key="2">
    <source>
        <dbReference type="Pfam" id="PF09834"/>
    </source>
</evidence>
<name>A0A1F5VJ03_9BACT</name>
<reference evidence="3 4" key="1">
    <citation type="journal article" date="2016" name="Nat. Commun.">
        <title>Thousands of microbial genomes shed light on interconnected biogeochemical processes in an aquifer system.</title>
        <authorList>
            <person name="Anantharaman K."/>
            <person name="Brown C.T."/>
            <person name="Hug L.A."/>
            <person name="Sharon I."/>
            <person name="Castelle C.J."/>
            <person name="Probst A.J."/>
            <person name="Thomas B.C."/>
            <person name="Singh A."/>
            <person name="Wilkins M.J."/>
            <person name="Karaoz U."/>
            <person name="Brodie E.L."/>
            <person name="Williams K.H."/>
            <person name="Hubbard S.S."/>
            <person name="Banfield J.F."/>
        </authorList>
    </citation>
    <scope>NUCLEOTIDE SEQUENCE [LARGE SCALE GENOMIC DNA]</scope>
</reference>
<keyword evidence="1" id="KW-0812">Transmembrane</keyword>
<feature type="transmembrane region" description="Helical" evidence="1">
    <location>
        <begin position="12"/>
        <end position="30"/>
    </location>
</feature>
<evidence type="ECO:0000256" key="1">
    <source>
        <dbReference type="SAM" id="Phobius"/>
    </source>
</evidence>
<dbReference type="Pfam" id="PF09834">
    <property type="entry name" value="DUF2061"/>
    <property type="match status" value="2"/>
</dbReference>
<feature type="domain" description="DUF2061" evidence="2">
    <location>
        <begin position="77"/>
        <end position="128"/>
    </location>
</feature>
<evidence type="ECO:0000313" key="3">
    <source>
        <dbReference type="EMBL" id="OGF63439.1"/>
    </source>
</evidence>
<proteinExistence type="predicted"/>
<dbReference type="Proteomes" id="UP000178943">
    <property type="component" value="Unassembled WGS sequence"/>
</dbReference>
<gene>
    <name evidence="3" type="ORF">A2Y62_07325</name>
</gene>
<keyword evidence="1" id="KW-0472">Membrane</keyword>
<dbReference type="EMBL" id="MFGW01000164">
    <property type="protein sequence ID" value="OGF63439.1"/>
    <property type="molecule type" value="Genomic_DNA"/>
</dbReference>
<dbReference type="STRING" id="1817863.A2Y62_07325"/>
<keyword evidence="1" id="KW-1133">Transmembrane helix</keyword>
<sequence>MHDSKKRSLVKGLSWRILATMDTFFIAYFFFGEIHLALPIAITEVFSKILLYYLHERGWDNISWGRESHMPSHLRSIAKGATWRFIGSLDTIIISFAYSGNMSASFSVGLTEVATKISFFYIHERIWSHISWGRIYESSSVPVQQFHKI</sequence>
<evidence type="ECO:0000313" key="4">
    <source>
        <dbReference type="Proteomes" id="UP000178943"/>
    </source>
</evidence>